<dbReference type="AlphaFoldDB" id="A0A2X3BMZ2"/>
<organism evidence="1 2">
    <name type="scientific">Clostridium perfringens</name>
    <dbReference type="NCBI Taxonomy" id="1502"/>
    <lineage>
        <taxon>Bacteria</taxon>
        <taxon>Bacillati</taxon>
        <taxon>Bacillota</taxon>
        <taxon>Clostridia</taxon>
        <taxon>Eubacteriales</taxon>
        <taxon>Clostridiaceae</taxon>
        <taxon>Clostridium</taxon>
    </lineage>
</organism>
<dbReference type="RefSeq" id="WP_111945429.1">
    <property type="nucleotide sequence ID" value="NZ_UAWO01000002.1"/>
</dbReference>
<protein>
    <submittedName>
        <fullName evidence="1">Uncharacterized protein</fullName>
    </submittedName>
</protein>
<gene>
    <name evidence="1" type="ORF">NCTC8081_00791</name>
</gene>
<dbReference type="Proteomes" id="UP000250234">
    <property type="component" value="Unassembled WGS sequence"/>
</dbReference>
<name>A0A2X3BMZ2_CLOPF</name>
<sequence length="107" mass="12643">MVLLIIIAAIILLLVASAYQERKDRITIEELPKVIKEMIDHGKKISVLEQGIIYSPEEEEFMVKGLEMAWAYEGAKTYRKLLIKYKELEKRLNRKRFERMFEGLGKR</sequence>
<proteinExistence type="predicted"/>
<dbReference type="EMBL" id="UAWO01000002">
    <property type="protein sequence ID" value="SQC06678.1"/>
    <property type="molecule type" value="Genomic_DNA"/>
</dbReference>
<evidence type="ECO:0000313" key="1">
    <source>
        <dbReference type="EMBL" id="SQC06678.1"/>
    </source>
</evidence>
<accession>A0A2X3BMZ2</accession>
<evidence type="ECO:0000313" key="2">
    <source>
        <dbReference type="Proteomes" id="UP000250234"/>
    </source>
</evidence>
<reference evidence="1 2" key="1">
    <citation type="submission" date="2018-06" db="EMBL/GenBank/DDBJ databases">
        <authorList>
            <consortium name="Pathogen Informatics"/>
            <person name="Doyle S."/>
        </authorList>
    </citation>
    <scope>NUCLEOTIDE SEQUENCE [LARGE SCALE GENOMIC DNA]</scope>
    <source>
        <strain evidence="1 2">NCTC8081</strain>
    </source>
</reference>